<reference evidence="1 2" key="1">
    <citation type="submission" date="2012-09" db="EMBL/GenBank/DDBJ databases">
        <title>The Genome Sequence of Bacteroides oleiciplenus YIT 12058.</title>
        <authorList>
            <consortium name="The Broad Institute Genome Sequencing Platform"/>
            <person name="Earl A."/>
            <person name="Ward D."/>
            <person name="Feldgarden M."/>
            <person name="Gevers D."/>
            <person name="Morotomi M."/>
            <person name="Walker B."/>
            <person name="Young S.K."/>
            <person name="Zeng Q."/>
            <person name="Gargeya S."/>
            <person name="Fitzgerald M."/>
            <person name="Haas B."/>
            <person name="Abouelleil A."/>
            <person name="Alvarado L."/>
            <person name="Arachchi H.M."/>
            <person name="Berlin A.M."/>
            <person name="Chapman S.B."/>
            <person name="Goldberg J."/>
            <person name="Griggs A."/>
            <person name="Gujja S."/>
            <person name="Hansen M."/>
            <person name="Howarth C."/>
            <person name="Imamovic A."/>
            <person name="Larimer J."/>
            <person name="McCowen C."/>
            <person name="Montmayeur A."/>
            <person name="Murphy C."/>
            <person name="Neiman D."/>
            <person name="Pearson M."/>
            <person name="Priest M."/>
            <person name="Roberts A."/>
            <person name="Saif S."/>
            <person name="Shea T."/>
            <person name="Sisk P."/>
            <person name="Sykes S."/>
            <person name="Wortman J."/>
            <person name="Nusbaum C."/>
            <person name="Birren B."/>
        </authorList>
    </citation>
    <scope>NUCLEOTIDE SEQUENCE [LARGE SCALE GENOMIC DNA]</scope>
    <source>
        <strain evidence="1 2">YIT 12058</strain>
    </source>
</reference>
<dbReference type="RefSeq" id="WP_009128087.1">
    <property type="nucleotide sequence ID" value="NZ_JH992940.1"/>
</dbReference>
<keyword evidence="2" id="KW-1185">Reference proteome</keyword>
<evidence type="ECO:0000313" key="2">
    <source>
        <dbReference type="Proteomes" id="UP000009872"/>
    </source>
</evidence>
<proteinExistence type="predicted"/>
<name>K9ESU0_9BACE</name>
<dbReference type="OrthoDB" id="644302at2"/>
<comment type="caution">
    <text evidence="1">The sequence shown here is derived from an EMBL/GenBank/DDBJ whole genome shotgun (WGS) entry which is preliminary data.</text>
</comment>
<sequence length="391" mass="44574">MRKKISLYTIAFLSFGLLSCENDENFVDVNPKPIATQSAESTQEGYYVQAMAELLNKAVQNPIVFQSLQEEAAKQKDGDYDILLAQVLEDAGNGNHLLNTLTSRSVTMSTYSTENVAALIDGFKKNAPLLNIYLPDGQEIDAANDFLTVILDPSFSDQDDHVVKAFNRQGDIIEISADEEPELPYMVVGINERYTLKQETAYTRSTQEAIFSNEYHSYYLPDCFNQEKVDAFIPQTRANSYRNNRSASDVISRARFKSSSAIKQVEKWLRGAPEVHLTVIYADYSLLDIITGPLLHNMQYNLGDNGWYKGKRRKKKPRDNFGNWYTLNWNGLQKKYMKYHFHEMDNRFKVAINGWEIAFSGGDLIGDCKVNYADPLGTTYHMGNMFEIDIR</sequence>
<dbReference type="AlphaFoldDB" id="K9ESU0"/>
<gene>
    <name evidence="1" type="ORF">HMPREF9447_00695</name>
</gene>
<dbReference type="PROSITE" id="PS51257">
    <property type="entry name" value="PROKAR_LIPOPROTEIN"/>
    <property type="match status" value="1"/>
</dbReference>
<organism evidence="1 2">
    <name type="scientific">Bacteroides oleiciplenus YIT 12058</name>
    <dbReference type="NCBI Taxonomy" id="742727"/>
    <lineage>
        <taxon>Bacteria</taxon>
        <taxon>Pseudomonadati</taxon>
        <taxon>Bacteroidota</taxon>
        <taxon>Bacteroidia</taxon>
        <taxon>Bacteroidales</taxon>
        <taxon>Bacteroidaceae</taxon>
        <taxon>Bacteroides</taxon>
    </lineage>
</organism>
<dbReference type="PATRIC" id="fig|742727.4.peg.697"/>
<dbReference type="HOGENOM" id="CLU_705262_0_0_10"/>
<dbReference type="STRING" id="742727.HMPREF9447_00695"/>
<protein>
    <submittedName>
        <fullName evidence="1">Uncharacterized protein</fullName>
    </submittedName>
</protein>
<dbReference type="Proteomes" id="UP000009872">
    <property type="component" value="Unassembled WGS sequence"/>
</dbReference>
<dbReference type="eggNOG" id="ENOG5030XY3">
    <property type="taxonomic scope" value="Bacteria"/>
</dbReference>
<dbReference type="EMBL" id="ADLF01000002">
    <property type="protein sequence ID" value="EKU92245.1"/>
    <property type="molecule type" value="Genomic_DNA"/>
</dbReference>
<accession>K9ESU0</accession>
<evidence type="ECO:0000313" key="1">
    <source>
        <dbReference type="EMBL" id="EKU92245.1"/>
    </source>
</evidence>